<evidence type="ECO:0000313" key="2">
    <source>
        <dbReference type="Proteomes" id="UP001197875"/>
    </source>
</evidence>
<dbReference type="InterPro" id="IPR023214">
    <property type="entry name" value="HAD_sf"/>
</dbReference>
<sequence>MITTVIFDIGNVLAAYDWEDALKRLGYSEETREIIGNAVFRSADWNEMDRGVLTLEELLQRFIKRAPEYEKEIRQAIYNYKDMAHQYDYTKPWLKELKEKGLRLYYLSNYGEFGVQETLEALDFRELMDGGIFSYEVKMIKPSRWIFEELLYRYKLNREEAVFFDDSAANAEAACQVGLHGIQFTGYEDARQKLESLLAR</sequence>
<dbReference type="InterPro" id="IPR006439">
    <property type="entry name" value="HAD-SF_hydro_IA"/>
</dbReference>
<dbReference type="InterPro" id="IPR036412">
    <property type="entry name" value="HAD-like_sf"/>
</dbReference>
<dbReference type="SFLD" id="SFLDS00003">
    <property type="entry name" value="Haloacid_Dehalogenase"/>
    <property type="match status" value="1"/>
</dbReference>
<reference evidence="1 2" key="1">
    <citation type="submission" date="2021-10" db="EMBL/GenBank/DDBJ databases">
        <title>Anaerobic single-cell dispensing facilitates the cultivation of human gut bacteria.</title>
        <authorList>
            <person name="Afrizal A."/>
        </authorList>
    </citation>
    <scope>NUCLEOTIDE SEQUENCE [LARGE SCALE GENOMIC DNA]</scope>
    <source>
        <strain evidence="1 2">CLA-AA-H277</strain>
    </source>
</reference>
<dbReference type="PRINTS" id="PR00413">
    <property type="entry name" value="HADHALOGNASE"/>
</dbReference>
<protein>
    <submittedName>
        <fullName evidence="1">HAD family phosphatase</fullName>
    </submittedName>
</protein>
<dbReference type="Proteomes" id="UP001197875">
    <property type="component" value="Unassembled WGS sequence"/>
</dbReference>
<dbReference type="EMBL" id="JAJEPR010000017">
    <property type="protein sequence ID" value="MCC2190281.1"/>
    <property type="molecule type" value="Genomic_DNA"/>
</dbReference>
<proteinExistence type="predicted"/>
<gene>
    <name evidence="1" type="ORF">LKD71_10765</name>
</gene>
<name>A0AAE3DT24_9FIRM</name>
<dbReference type="Pfam" id="PF00702">
    <property type="entry name" value="Hydrolase"/>
    <property type="match status" value="1"/>
</dbReference>
<dbReference type="SUPFAM" id="SSF56784">
    <property type="entry name" value="HAD-like"/>
    <property type="match status" value="1"/>
</dbReference>
<evidence type="ECO:0000313" key="1">
    <source>
        <dbReference type="EMBL" id="MCC2190281.1"/>
    </source>
</evidence>
<dbReference type="PANTHER" id="PTHR43611:SF3">
    <property type="entry name" value="FLAVIN MONONUCLEOTIDE HYDROLASE 1, CHLOROPLATIC"/>
    <property type="match status" value="1"/>
</dbReference>
<dbReference type="Gene3D" id="3.40.50.1000">
    <property type="entry name" value="HAD superfamily/HAD-like"/>
    <property type="match status" value="1"/>
</dbReference>
<organism evidence="1 2">
    <name type="scientific">Fusicatenibacter faecihominis</name>
    <dbReference type="NCBI Taxonomy" id="2881276"/>
    <lineage>
        <taxon>Bacteria</taxon>
        <taxon>Bacillati</taxon>
        <taxon>Bacillota</taxon>
        <taxon>Clostridia</taxon>
        <taxon>Lachnospirales</taxon>
        <taxon>Lachnospiraceae</taxon>
        <taxon>Fusicatenibacter</taxon>
    </lineage>
</organism>
<dbReference type="Gene3D" id="1.10.150.240">
    <property type="entry name" value="Putative phosphatase, domain 2"/>
    <property type="match status" value="1"/>
</dbReference>
<dbReference type="RefSeq" id="WP_227615405.1">
    <property type="nucleotide sequence ID" value="NZ_JAJEPR010000017.1"/>
</dbReference>
<dbReference type="AlphaFoldDB" id="A0AAE3DT24"/>
<dbReference type="SFLD" id="SFLDG01129">
    <property type="entry name" value="C1.5:_HAD__Beta-PGM__Phosphata"/>
    <property type="match status" value="1"/>
</dbReference>
<accession>A0AAE3DT24</accession>
<comment type="caution">
    <text evidence="1">The sequence shown here is derived from an EMBL/GenBank/DDBJ whole genome shotgun (WGS) entry which is preliminary data.</text>
</comment>
<dbReference type="CDD" id="cd02603">
    <property type="entry name" value="HAD_sEH-N_like"/>
    <property type="match status" value="1"/>
</dbReference>
<dbReference type="NCBIfam" id="TIGR01509">
    <property type="entry name" value="HAD-SF-IA-v3"/>
    <property type="match status" value="1"/>
</dbReference>
<dbReference type="InterPro" id="IPR023198">
    <property type="entry name" value="PGP-like_dom2"/>
</dbReference>
<dbReference type="PANTHER" id="PTHR43611">
    <property type="entry name" value="ALPHA-D-GLUCOSE 1-PHOSPHATE PHOSPHATASE"/>
    <property type="match status" value="1"/>
</dbReference>
<keyword evidence="2" id="KW-1185">Reference proteome</keyword>